<keyword evidence="2" id="KW-1185">Reference proteome</keyword>
<dbReference type="AlphaFoldDB" id="A0A6C1B0F3"/>
<dbReference type="EMBL" id="CP048836">
    <property type="protein sequence ID" value="QID16853.1"/>
    <property type="molecule type" value="Genomic_DNA"/>
</dbReference>
<evidence type="ECO:0000313" key="1">
    <source>
        <dbReference type="EMBL" id="QID16853.1"/>
    </source>
</evidence>
<evidence type="ECO:0000313" key="2">
    <source>
        <dbReference type="Proteomes" id="UP000501991"/>
    </source>
</evidence>
<accession>A0A6C1B0F3</accession>
<sequence>MTLRIGADELDPRDLTLLRSTARLHPAAWTWVESFDTADLWLVDPSQGLARTPLDRLDDARVVCLDSGPEAAAAGVRVLLKPLKAAHLLRVLDQISAAQSAPEPVAASAAPPAQAPQTPPWAGRPVRLLKSPNLARYPVSVELLGWLERMQYEPVDVDAIERTLPLDRDMLRDLLNDAARHGALVDAQGTPVAPMAAPSRRRKWW</sequence>
<reference evidence="1 2" key="1">
    <citation type="submission" date="2020-02" db="EMBL/GenBank/DDBJ databases">
        <title>Nitrogenibacter mangrovi gen. nov., sp. nov. isolated from mangrove sediment, a denitrifying betaproteobacterium.</title>
        <authorList>
            <person name="Liao H."/>
            <person name="Tian Y."/>
        </authorList>
    </citation>
    <scope>NUCLEOTIDE SEQUENCE [LARGE SCALE GENOMIC DNA]</scope>
    <source>
        <strain evidence="1 2">M9-3-2</strain>
    </source>
</reference>
<proteinExistence type="predicted"/>
<gene>
    <name evidence="1" type="ORF">G3580_03910</name>
</gene>
<protein>
    <submittedName>
        <fullName evidence="1">Uncharacterized protein</fullName>
    </submittedName>
</protein>
<name>A0A6C1B0F3_9RHOO</name>
<dbReference type="Proteomes" id="UP000501991">
    <property type="component" value="Chromosome"/>
</dbReference>
<dbReference type="RefSeq" id="WP_173764023.1">
    <property type="nucleotide sequence ID" value="NZ_CP048836.1"/>
</dbReference>
<organism evidence="1 2">
    <name type="scientific">Nitrogeniibacter mangrovi</name>
    <dbReference type="NCBI Taxonomy" id="2016596"/>
    <lineage>
        <taxon>Bacteria</taxon>
        <taxon>Pseudomonadati</taxon>
        <taxon>Pseudomonadota</taxon>
        <taxon>Betaproteobacteria</taxon>
        <taxon>Rhodocyclales</taxon>
        <taxon>Zoogloeaceae</taxon>
        <taxon>Nitrogeniibacter</taxon>
    </lineage>
</organism>
<dbReference type="KEGG" id="azq:G3580_03910"/>